<accession>A0A2K9PVS4</accession>
<dbReference type="SUPFAM" id="SSF49313">
    <property type="entry name" value="Cadherin-like"/>
    <property type="match status" value="6"/>
</dbReference>
<keyword evidence="2" id="KW-0732">Signal</keyword>
<feature type="domain" description="Cadherin" evidence="5">
    <location>
        <begin position="727"/>
        <end position="828"/>
    </location>
</feature>
<dbReference type="SUPFAM" id="SSF56436">
    <property type="entry name" value="C-type lectin-like"/>
    <property type="match status" value="1"/>
</dbReference>
<feature type="domain" description="C-type lectin" evidence="4">
    <location>
        <begin position="172"/>
        <end position="309"/>
    </location>
</feature>
<dbReference type="KEGG" id="fek:C1H87_21655"/>
<dbReference type="Gene3D" id="3.10.100.10">
    <property type="entry name" value="Mannose-Binding Protein A, subunit A"/>
    <property type="match status" value="1"/>
</dbReference>
<dbReference type="InterPro" id="IPR016186">
    <property type="entry name" value="C-type_lectin-like/link_sf"/>
</dbReference>
<keyword evidence="3" id="KW-1133">Transmembrane helix</keyword>
<dbReference type="InterPro" id="IPR016187">
    <property type="entry name" value="CTDL_fold"/>
</dbReference>
<dbReference type="PANTHER" id="PTHR24026">
    <property type="entry name" value="FAT ATYPICAL CADHERIN-RELATED"/>
    <property type="match status" value="1"/>
</dbReference>
<protein>
    <recommendedName>
        <fullName evidence="8">Cadherin domain-containing protein</fullName>
    </recommendedName>
</protein>
<evidence type="ECO:0000259" key="4">
    <source>
        <dbReference type="PROSITE" id="PS50041"/>
    </source>
</evidence>
<name>A0A2K9PVS4_9FLAO</name>
<feature type="domain" description="Cadherin" evidence="5">
    <location>
        <begin position="933"/>
        <end position="1032"/>
    </location>
</feature>
<dbReference type="Pfam" id="PF18962">
    <property type="entry name" value="Por_Secre_tail"/>
    <property type="match status" value="1"/>
</dbReference>
<dbReference type="NCBIfam" id="TIGR04183">
    <property type="entry name" value="Por_Secre_tail"/>
    <property type="match status" value="1"/>
</dbReference>
<sequence length="1495" mass="157525">MSFYPIYLHFIYFCIYLHTKIVSKNNIFMKTIRQKLSKPLIIILLFLGMQYSIQAQITVSGSASETSITSNTASTVAPSLTVSASENITDFTVSIIDSYSTNDQLSYTGSLPSGITVTPWNATTRSIVFNGTTTPAEWQTFLRTVTITTGDVCSPETRQISFAAGETYYNPLNGHFYRLTDTQSSWTNSQNTASSTSYYGREGYLVTLTSEAENTFVSRLVGQNSWMGASDDFTQINNALGNTVYANQSAAEGNFYWVTGPEKGTQLTTGNGNGTGVPGVYQNWRNNEPNNSGIEHFGHVYTGSGDWNDFADTQSIFGIIEFGSMPNDVTVSAPQFSKNITIQAAPSGSISGGGVTVCTGTNSTNLTLTGLTGTVVRWESSIDNFITTGTPIANTTTSLNVTNITETTYYRAVVNSTAPSVCNSLVTSSTPIFISELNPGNVLAQNTTICAGADVELYVTGQDGTVQKWQRSTDNTNWTDIANTTTTLTETIASAGTVYYRVVLEILSCGTSQASASKEITIVNGTSPVGGQVSSATHASATNSGTLTLTGQTGTVVKWQQSTDDGIIWSDISNTATTYNYTNIATETLFRAQLTNGSCGTTFSDEGTVTLSSFTVSTTALTIAENAGTDTFTVVLGGEPASNVVLDISSSDTDEATVSLAQLTFTNADWDAPQTVTVTGVNDVVTTNDVATITIAVNDASSNDAFDSLADKTIAVTLTNDDAEFTITDIVNTTVAENAAYTSVSPAITGDTPFGALTYTLGGTDAGDFTIDSGTGVVSMIARDFENPVDDNTDNVYVLTITATDTNGNSDTEDWTVEVTDVVEAASFTIDAIANTTVAENAAYTSVTPNITGTPIGTVSYALSGTDAGDFTIDSGTGVVSMIAQNFENPADDNTNNVYELIITVTDSDGNADSEDWTVEVTDVVEVASFTIDAIANTTVAENAAYTSVTPNITGTPIGTVSYALSGTDAGDFTIDSGTGVVSMVAQNFENPADDNTNNVYELIITVTDSDGNADSEDWTVEVTDVVEAASFTIDAIANTTVAENAAYTSVTPNITGTPIGTVSYALSGTDAGDFTIDSGTGVVSMVAQNFENPADDNTNNVYELIITVTDSDGNSDSEDWTVEVTDVVEAASFTIDAIANTTVAENAAYTSVTPNITGTPIGTVSYALSGTDAGDFTIDSGTGVVSMVAQNFENPADDNTNNVYELIITVTDSDGNADSEDWTVEVTDVVEVASFTIDAIANTTVAENAAYTSVTPNITGTPIGTVSYALSGTDAGDFTIDSGTGVVSMVAQNFENPADDNTNNVYELIITITDSDGNADSEDWTVEVTDDNGAEVLAQIGLEGDNPDSINAIVTVSELNTITGLTDAVPANETAYQDYIDANPDSFSSPAILSEVQAMVDAVNTLLGNEDFDSFSFNMYPNPASSMVNLTFNKGENGFTDIEIYNTIGQSVFIARREIKNNKISLDISSLPSGTYFLNIKNQERLTSKKLVIN</sequence>
<keyword evidence="1" id="KW-0812">Transmembrane</keyword>
<dbReference type="InterPro" id="IPR001304">
    <property type="entry name" value="C-type_lectin-like"/>
</dbReference>
<dbReference type="PANTHER" id="PTHR24026:SF126">
    <property type="entry name" value="PROTOCADHERIN FAT 4"/>
    <property type="match status" value="1"/>
</dbReference>
<keyword evidence="3" id="KW-0472">Membrane</keyword>
<feature type="domain" description="Cadherin" evidence="5">
    <location>
        <begin position="1035"/>
        <end position="1134"/>
    </location>
</feature>
<evidence type="ECO:0000313" key="7">
    <source>
        <dbReference type="Proteomes" id="UP000235826"/>
    </source>
</evidence>
<gene>
    <name evidence="6" type="ORF">C1H87_21655</name>
</gene>
<dbReference type="PROSITE" id="PS50041">
    <property type="entry name" value="C_TYPE_LECTIN_2"/>
    <property type="match status" value="1"/>
</dbReference>
<feature type="domain" description="Cadherin" evidence="5">
    <location>
        <begin position="1239"/>
        <end position="1350"/>
    </location>
</feature>
<dbReference type="Proteomes" id="UP000235826">
    <property type="component" value="Chromosome"/>
</dbReference>
<dbReference type="SMART" id="SM00034">
    <property type="entry name" value="CLECT"/>
    <property type="match status" value="1"/>
</dbReference>
<dbReference type="Gene3D" id="2.60.40.60">
    <property type="entry name" value="Cadherins"/>
    <property type="match status" value="6"/>
</dbReference>
<reference evidence="6 7" key="1">
    <citation type="submission" date="2018-01" db="EMBL/GenBank/DDBJ databases">
        <title>Complete genome sequence of Flavivirga eckloniae ECD14 isolated from seaweed Ecklonia cava.</title>
        <authorList>
            <person name="Lee J.H."/>
            <person name="Baik K.S."/>
            <person name="Seong C.N."/>
        </authorList>
    </citation>
    <scope>NUCLEOTIDE SEQUENCE [LARGE SCALE GENOMIC DNA]</scope>
    <source>
        <strain evidence="6 7">ECD14</strain>
    </source>
</reference>
<keyword evidence="7" id="KW-1185">Reference proteome</keyword>
<dbReference type="InterPro" id="IPR002126">
    <property type="entry name" value="Cadherin-like_dom"/>
</dbReference>
<dbReference type="GO" id="GO:0005886">
    <property type="term" value="C:plasma membrane"/>
    <property type="evidence" value="ECO:0007669"/>
    <property type="project" value="UniProtKB-SubCell"/>
</dbReference>
<evidence type="ECO:0000313" key="6">
    <source>
        <dbReference type="EMBL" id="AUP81176.1"/>
    </source>
</evidence>
<dbReference type="EMBL" id="CP025791">
    <property type="protein sequence ID" value="AUP81176.1"/>
    <property type="molecule type" value="Genomic_DNA"/>
</dbReference>
<evidence type="ECO:0000256" key="3">
    <source>
        <dbReference type="ARBA" id="ARBA00022989"/>
    </source>
</evidence>
<dbReference type="CDD" id="cd11304">
    <property type="entry name" value="Cadherin_repeat"/>
    <property type="match status" value="6"/>
</dbReference>
<evidence type="ECO:0000256" key="2">
    <source>
        <dbReference type="ARBA" id="ARBA00022729"/>
    </source>
</evidence>
<evidence type="ECO:0000256" key="1">
    <source>
        <dbReference type="ARBA" id="ARBA00022692"/>
    </source>
</evidence>
<dbReference type="GO" id="GO:0007156">
    <property type="term" value="P:homophilic cell adhesion via plasma membrane adhesion molecules"/>
    <property type="evidence" value="ECO:0007669"/>
    <property type="project" value="InterPro"/>
</dbReference>
<organism evidence="6 7">
    <name type="scientific">Flavivirga eckloniae</name>
    <dbReference type="NCBI Taxonomy" id="1803846"/>
    <lineage>
        <taxon>Bacteria</taxon>
        <taxon>Pseudomonadati</taxon>
        <taxon>Bacteroidota</taxon>
        <taxon>Flavobacteriia</taxon>
        <taxon>Flavobacteriales</taxon>
        <taxon>Flavobacteriaceae</taxon>
        <taxon>Flavivirga</taxon>
    </lineage>
</organism>
<evidence type="ECO:0000259" key="5">
    <source>
        <dbReference type="PROSITE" id="PS50268"/>
    </source>
</evidence>
<dbReference type="PROSITE" id="PS50268">
    <property type="entry name" value="CADHERIN_2"/>
    <property type="match status" value="4"/>
</dbReference>
<dbReference type="InterPro" id="IPR026444">
    <property type="entry name" value="Secre_tail"/>
</dbReference>
<dbReference type="GO" id="GO:0005509">
    <property type="term" value="F:calcium ion binding"/>
    <property type="evidence" value="ECO:0007669"/>
    <property type="project" value="InterPro"/>
</dbReference>
<dbReference type="SMART" id="SM00112">
    <property type="entry name" value="CA"/>
    <property type="match status" value="6"/>
</dbReference>
<proteinExistence type="predicted"/>
<dbReference type="InterPro" id="IPR015919">
    <property type="entry name" value="Cadherin-like_sf"/>
</dbReference>
<evidence type="ECO:0008006" key="8">
    <source>
        <dbReference type="Google" id="ProtNLM"/>
    </source>
</evidence>